<protein>
    <submittedName>
        <fullName evidence="1">Uncharacterized protein</fullName>
    </submittedName>
</protein>
<dbReference type="EMBL" id="CM046397">
    <property type="protein sequence ID" value="KAI8535443.1"/>
    <property type="molecule type" value="Genomic_DNA"/>
</dbReference>
<organism evidence="1 2">
    <name type="scientific">Rhododendron molle</name>
    <name type="common">Chinese azalea</name>
    <name type="synonym">Azalea mollis</name>
    <dbReference type="NCBI Taxonomy" id="49168"/>
    <lineage>
        <taxon>Eukaryota</taxon>
        <taxon>Viridiplantae</taxon>
        <taxon>Streptophyta</taxon>
        <taxon>Embryophyta</taxon>
        <taxon>Tracheophyta</taxon>
        <taxon>Spermatophyta</taxon>
        <taxon>Magnoliopsida</taxon>
        <taxon>eudicotyledons</taxon>
        <taxon>Gunneridae</taxon>
        <taxon>Pentapetalae</taxon>
        <taxon>asterids</taxon>
        <taxon>Ericales</taxon>
        <taxon>Ericaceae</taxon>
        <taxon>Ericoideae</taxon>
        <taxon>Rhodoreae</taxon>
        <taxon>Rhododendron</taxon>
    </lineage>
</organism>
<dbReference type="Proteomes" id="UP001062846">
    <property type="component" value="Chromosome 10"/>
</dbReference>
<evidence type="ECO:0000313" key="2">
    <source>
        <dbReference type="Proteomes" id="UP001062846"/>
    </source>
</evidence>
<gene>
    <name evidence="1" type="ORF">RHMOL_Rhmol10G0174600</name>
</gene>
<name>A0ACC0M312_RHOML</name>
<evidence type="ECO:0000313" key="1">
    <source>
        <dbReference type="EMBL" id="KAI8535443.1"/>
    </source>
</evidence>
<comment type="caution">
    <text evidence="1">The sequence shown here is derived from an EMBL/GenBank/DDBJ whole genome shotgun (WGS) entry which is preliminary data.</text>
</comment>
<accession>A0ACC0M312</accession>
<sequence length="95" mass="11000">MEDTARVGSFGGHSRKRMSQQVWQDRQKRWEETMKKRTAKNEHHVDVASIGENHRAIRAIEAQGLLYFFGENSGNNKALVTEFYKHMKIPELGAQ</sequence>
<proteinExistence type="predicted"/>
<keyword evidence="2" id="KW-1185">Reference proteome</keyword>
<reference evidence="1" key="1">
    <citation type="submission" date="2022-02" db="EMBL/GenBank/DDBJ databases">
        <title>Plant Genome Project.</title>
        <authorList>
            <person name="Zhang R.-G."/>
        </authorList>
    </citation>
    <scope>NUCLEOTIDE SEQUENCE</scope>
    <source>
        <strain evidence="1">AT1</strain>
    </source>
</reference>